<dbReference type="Pfam" id="PF00651">
    <property type="entry name" value="BTB"/>
    <property type="match status" value="1"/>
</dbReference>
<sequence length="390" mass="44783">MSAGCALTVKEEHDEEVHRMEEQMSNCKVNMNDPPQRRLFSDPASTEYVDHYSSYESEPAPIAYNPPDLTPTKTEGIIRLNIPNLSQLKSKVSTSFHYIANLPWRLAAKTERTKRTSDVKFFSVYIDCNPDSESTLWSCDAVVEFRLLVQTPHSPDATSAPFTRHFSNKFSFNSNNWGFPSFMEWSEITCPERGFVKNDKVSIEARIVVQKVVGVRSSPRFDFFSKSSCIADAVLLVDNRELHVSKAYLALYSPVFHAMFFSNFSEREKRKIKVEDVIFEEFVELLNVIYPSHRPINAENVEFLLELGDKFEIQYVIDECERFLISTDDIANITKLVWADQYYLAKLQDTCLQTIKDVSEVRALKATEEYKNLSDATKAALLEKVLKIVK</sequence>
<accession>A0A8S1F125</accession>
<dbReference type="Gene3D" id="2.60.210.10">
    <property type="entry name" value="Apoptosis, Tumor Necrosis Factor Receptor Associated Protein 2, Chain A"/>
    <property type="match status" value="1"/>
</dbReference>
<feature type="domain" description="BTB" evidence="1">
    <location>
        <begin position="231"/>
        <end position="298"/>
    </location>
</feature>
<comment type="caution">
    <text evidence="3">The sequence shown here is derived from an EMBL/GenBank/DDBJ whole genome shotgun (WGS) entry which is preliminary data.</text>
</comment>
<dbReference type="PANTHER" id="PTHR47022">
    <property type="entry name" value="BTB AND MATH DOMAIN-CONTAINING PROTEIN 36-RELATED"/>
    <property type="match status" value="1"/>
</dbReference>
<dbReference type="SMART" id="SM00225">
    <property type="entry name" value="BTB"/>
    <property type="match status" value="1"/>
</dbReference>
<dbReference type="SMART" id="SM00061">
    <property type="entry name" value="MATH"/>
    <property type="match status" value="1"/>
</dbReference>
<dbReference type="AlphaFoldDB" id="A0A8S1F125"/>
<dbReference type="PANTHER" id="PTHR47022:SF1">
    <property type="entry name" value="BTB AND MATH DOMAIN-CONTAINING PROTEIN 36-RELATED"/>
    <property type="match status" value="1"/>
</dbReference>
<dbReference type="Gene3D" id="3.30.710.10">
    <property type="entry name" value="Potassium Channel Kv1.1, Chain A"/>
    <property type="match status" value="1"/>
</dbReference>
<dbReference type="OrthoDB" id="409824at2759"/>
<protein>
    <recommendedName>
        <fullName evidence="5">BTB domain-containing protein</fullName>
    </recommendedName>
</protein>
<organism evidence="3 4">
    <name type="scientific">Caenorhabditis bovis</name>
    <dbReference type="NCBI Taxonomy" id="2654633"/>
    <lineage>
        <taxon>Eukaryota</taxon>
        <taxon>Metazoa</taxon>
        <taxon>Ecdysozoa</taxon>
        <taxon>Nematoda</taxon>
        <taxon>Chromadorea</taxon>
        <taxon>Rhabditida</taxon>
        <taxon>Rhabditina</taxon>
        <taxon>Rhabditomorpha</taxon>
        <taxon>Rhabditoidea</taxon>
        <taxon>Rhabditidae</taxon>
        <taxon>Peloderinae</taxon>
        <taxon>Caenorhabditis</taxon>
    </lineage>
</organism>
<keyword evidence="4" id="KW-1185">Reference proteome</keyword>
<proteinExistence type="predicted"/>
<dbReference type="InterPro" id="IPR000210">
    <property type="entry name" value="BTB/POZ_dom"/>
</dbReference>
<dbReference type="InterPro" id="IPR008974">
    <property type="entry name" value="TRAF-like"/>
</dbReference>
<dbReference type="InterPro" id="IPR002083">
    <property type="entry name" value="MATH/TRAF_dom"/>
</dbReference>
<dbReference type="Pfam" id="PF00917">
    <property type="entry name" value="MATH"/>
    <property type="match status" value="1"/>
</dbReference>
<dbReference type="InterPro" id="IPR011333">
    <property type="entry name" value="SKP1/BTB/POZ_sf"/>
</dbReference>
<reference evidence="3 4" key="1">
    <citation type="submission" date="2020-04" db="EMBL/GenBank/DDBJ databases">
        <authorList>
            <person name="Laetsch R D."/>
            <person name="Stevens L."/>
            <person name="Kumar S."/>
            <person name="Blaxter L. M."/>
        </authorList>
    </citation>
    <scope>NUCLEOTIDE SEQUENCE [LARGE SCALE GENOMIC DNA]</scope>
</reference>
<dbReference type="PROSITE" id="PS50097">
    <property type="entry name" value="BTB"/>
    <property type="match status" value="1"/>
</dbReference>
<dbReference type="SUPFAM" id="SSF49599">
    <property type="entry name" value="TRAF domain-like"/>
    <property type="match status" value="1"/>
</dbReference>
<dbReference type="EMBL" id="CADEPM010000004">
    <property type="protein sequence ID" value="CAB3404146.1"/>
    <property type="molecule type" value="Genomic_DNA"/>
</dbReference>
<dbReference type="SUPFAM" id="SSF54695">
    <property type="entry name" value="POZ domain"/>
    <property type="match status" value="1"/>
</dbReference>
<evidence type="ECO:0000259" key="1">
    <source>
        <dbReference type="PROSITE" id="PS50097"/>
    </source>
</evidence>
<dbReference type="PROSITE" id="PS50144">
    <property type="entry name" value="MATH"/>
    <property type="match status" value="1"/>
</dbReference>
<evidence type="ECO:0000259" key="2">
    <source>
        <dbReference type="PROSITE" id="PS50144"/>
    </source>
</evidence>
<dbReference type="Proteomes" id="UP000494206">
    <property type="component" value="Unassembled WGS sequence"/>
</dbReference>
<name>A0A8S1F125_9PELO</name>
<evidence type="ECO:0000313" key="4">
    <source>
        <dbReference type="Proteomes" id="UP000494206"/>
    </source>
</evidence>
<evidence type="ECO:0000313" key="3">
    <source>
        <dbReference type="EMBL" id="CAB3404146.1"/>
    </source>
</evidence>
<gene>
    <name evidence="3" type="ORF">CBOVIS_LOCUS6527</name>
</gene>
<evidence type="ECO:0008006" key="5">
    <source>
        <dbReference type="Google" id="ProtNLM"/>
    </source>
</evidence>
<feature type="domain" description="MATH" evidence="2">
    <location>
        <begin position="75"/>
        <end position="207"/>
    </location>
</feature>
<dbReference type="CDD" id="cd18186">
    <property type="entry name" value="BTB_POZ_ZBTB_KLHL-like"/>
    <property type="match status" value="1"/>
</dbReference>